<keyword evidence="9" id="KW-0175">Coiled coil</keyword>
<comment type="subunit">
    <text evidence="2 8">Homodimer.</text>
</comment>
<name>A0A0C4Y3D8_9BURK</name>
<dbReference type="OrthoDB" id="9802676at2"/>
<dbReference type="Pfam" id="PF00383">
    <property type="entry name" value="dCMP_cyt_deam_1"/>
    <property type="match status" value="1"/>
</dbReference>
<dbReference type="SUPFAM" id="SSF53927">
    <property type="entry name" value="Cytidine deaminase-like"/>
    <property type="match status" value="1"/>
</dbReference>
<dbReference type="CDD" id="cd01285">
    <property type="entry name" value="nucleoside_deaminase"/>
    <property type="match status" value="1"/>
</dbReference>
<dbReference type="AlphaFoldDB" id="A0A0C4Y3D8"/>
<comment type="similarity">
    <text evidence="1">Belongs to the cytidine and deoxycytidylate deaminase family. ADAT2 subfamily.</text>
</comment>
<proteinExistence type="inferred from homology"/>
<feature type="active site" description="Proton donor" evidence="8">
    <location>
        <position position="77"/>
    </location>
</feature>
<evidence type="ECO:0000256" key="7">
    <source>
        <dbReference type="ARBA" id="ARBA00048045"/>
    </source>
</evidence>
<dbReference type="EC" id="3.5.4.33" evidence="8"/>
<dbReference type="PROSITE" id="PS51747">
    <property type="entry name" value="CYT_DCMP_DEAMINASES_2"/>
    <property type="match status" value="1"/>
</dbReference>
<evidence type="ECO:0000256" key="8">
    <source>
        <dbReference type="HAMAP-Rule" id="MF_00972"/>
    </source>
</evidence>
<dbReference type="HAMAP" id="MF_00972">
    <property type="entry name" value="tRNA_aden_deaminase"/>
    <property type="match status" value="1"/>
</dbReference>
<evidence type="ECO:0000256" key="5">
    <source>
        <dbReference type="ARBA" id="ARBA00022801"/>
    </source>
</evidence>
<evidence type="ECO:0000256" key="6">
    <source>
        <dbReference type="ARBA" id="ARBA00022833"/>
    </source>
</evidence>
<evidence type="ECO:0000256" key="4">
    <source>
        <dbReference type="ARBA" id="ARBA00022723"/>
    </source>
</evidence>
<comment type="function">
    <text evidence="8">Catalyzes the deamination of adenosine to inosine at the wobble position 34 of tRNA(Arg2).</text>
</comment>
<dbReference type="GO" id="GO:0002100">
    <property type="term" value="P:tRNA wobble adenosine to inosine editing"/>
    <property type="evidence" value="ECO:0007669"/>
    <property type="project" value="UniProtKB-UniRule"/>
</dbReference>
<dbReference type="FunFam" id="3.40.140.10:FF:000005">
    <property type="entry name" value="tRNA-specific adenosine deaminase"/>
    <property type="match status" value="1"/>
</dbReference>
<evidence type="ECO:0000256" key="9">
    <source>
        <dbReference type="SAM" id="Coils"/>
    </source>
</evidence>
<feature type="coiled-coil region" evidence="9">
    <location>
        <begin position="175"/>
        <end position="202"/>
    </location>
</feature>
<dbReference type="KEGG" id="cbw:RR42_m2295"/>
<dbReference type="PANTHER" id="PTHR11079:SF202">
    <property type="entry name" value="TRNA-SPECIFIC ADENOSINE DEAMINASE"/>
    <property type="match status" value="1"/>
</dbReference>
<dbReference type="InterPro" id="IPR028883">
    <property type="entry name" value="tRNA_aden_deaminase"/>
</dbReference>
<keyword evidence="12" id="KW-1185">Reference proteome</keyword>
<evidence type="ECO:0000256" key="1">
    <source>
        <dbReference type="ARBA" id="ARBA00010669"/>
    </source>
</evidence>
<keyword evidence="5 8" id="KW-0378">Hydrolase</keyword>
<dbReference type="GO" id="GO:0052717">
    <property type="term" value="F:tRNA-specific adenosine-34 deaminase activity"/>
    <property type="evidence" value="ECO:0007669"/>
    <property type="project" value="UniProtKB-UniRule"/>
</dbReference>
<dbReference type="PANTHER" id="PTHR11079">
    <property type="entry name" value="CYTOSINE DEAMINASE FAMILY MEMBER"/>
    <property type="match status" value="1"/>
</dbReference>
<evidence type="ECO:0000259" key="10">
    <source>
        <dbReference type="PROSITE" id="PS51747"/>
    </source>
</evidence>
<dbReference type="InterPro" id="IPR002125">
    <property type="entry name" value="CMP_dCMP_dom"/>
</dbReference>
<sequence>MTEPTLPPEASLASPDLSMDPALERDRRYMQAALDEARLAEAAGEVPVGAVVVWNDTIIARGHNLPIRSVDPSAHAEMQALRAAARVIGNYRMPECELYVTLEPCVMCSGAILHARIRHVVFGATDPKTGAAGSVLNLFEQAQLNHQTTIAGGVMADACSRMLKDFFGGRRRAQKAAQKAAQEAAQEAVQEAVQEAAQVARASDAPACAHCAAAATDTDPSQNPDA</sequence>
<dbReference type="InterPro" id="IPR016193">
    <property type="entry name" value="Cytidine_deaminase-like"/>
</dbReference>
<reference evidence="11 12" key="1">
    <citation type="journal article" date="2015" name="Genome Announc.">
        <title>Complete Genome Sequence of Cupriavidus basilensis 4G11, Isolated from the Oak Ridge Field Research Center Site.</title>
        <authorList>
            <person name="Ray J."/>
            <person name="Waters R.J."/>
            <person name="Skerker J.M."/>
            <person name="Kuehl J.V."/>
            <person name="Price M.N."/>
            <person name="Huang J."/>
            <person name="Chakraborty R."/>
            <person name="Arkin A.P."/>
            <person name="Deutschbauer A."/>
        </authorList>
    </citation>
    <scope>NUCLEOTIDE SEQUENCE [LARGE SCALE GENOMIC DNA]</scope>
    <source>
        <strain evidence="11">4G11</strain>
    </source>
</reference>
<protein>
    <recommendedName>
        <fullName evidence="8">tRNA-specific adenosine deaminase</fullName>
        <ecNumber evidence="8">3.5.4.33</ecNumber>
    </recommendedName>
</protein>
<gene>
    <name evidence="8" type="primary">tadA</name>
    <name evidence="11" type="ORF">RR42_m2295</name>
</gene>
<keyword evidence="6 8" id="KW-0862">Zinc</keyword>
<evidence type="ECO:0000256" key="3">
    <source>
        <dbReference type="ARBA" id="ARBA00022694"/>
    </source>
</evidence>
<evidence type="ECO:0000313" key="11">
    <source>
        <dbReference type="EMBL" id="AJG19687.1"/>
    </source>
</evidence>
<feature type="binding site" evidence="8">
    <location>
        <position position="108"/>
    </location>
    <ligand>
        <name>Zn(2+)</name>
        <dbReference type="ChEBI" id="CHEBI:29105"/>
        <note>catalytic</note>
    </ligand>
</feature>
<dbReference type="Proteomes" id="UP000031843">
    <property type="component" value="Chromosome main"/>
</dbReference>
<feature type="domain" description="CMP/dCMP-type deaminase" evidence="10">
    <location>
        <begin position="24"/>
        <end position="136"/>
    </location>
</feature>
<keyword evidence="3 8" id="KW-0819">tRNA processing</keyword>
<feature type="binding site" evidence="8">
    <location>
        <position position="105"/>
    </location>
    <ligand>
        <name>Zn(2+)</name>
        <dbReference type="ChEBI" id="CHEBI:29105"/>
        <note>catalytic</note>
    </ligand>
</feature>
<evidence type="ECO:0000313" key="12">
    <source>
        <dbReference type="Proteomes" id="UP000031843"/>
    </source>
</evidence>
<keyword evidence="4 8" id="KW-0479">Metal-binding</keyword>
<comment type="cofactor">
    <cofactor evidence="8">
        <name>Zn(2+)</name>
        <dbReference type="ChEBI" id="CHEBI:29105"/>
    </cofactor>
    <text evidence="8">Binds 1 zinc ion per subunit.</text>
</comment>
<dbReference type="InterPro" id="IPR016192">
    <property type="entry name" value="APOBEC/CMP_deaminase_Zn-bd"/>
</dbReference>
<dbReference type="STRING" id="68895.RR42_m2295"/>
<dbReference type="GO" id="GO:0008270">
    <property type="term" value="F:zinc ion binding"/>
    <property type="evidence" value="ECO:0007669"/>
    <property type="project" value="UniProtKB-UniRule"/>
</dbReference>
<dbReference type="RefSeq" id="WP_082054877.1">
    <property type="nucleotide sequence ID" value="NZ_CP010536.1"/>
</dbReference>
<accession>A0A0C4Y3D8</accession>
<dbReference type="EMBL" id="CP010536">
    <property type="protein sequence ID" value="AJG19687.1"/>
    <property type="molecule type" value="Genomic_DNA"/>
</dbReference>
<dbReference type="NCBIfam" id="NF008113">
    <property type="entry name" value="PRK10860.1"/>
    <property type="match status" value="1"/>
</dbReference>
<dbReference type="PROSITE" id="PS00903">
    <property type="entry name" value="CYT_DCMP_DEAMINASES_1"/>
    <property type="match status" value="1"/>
</dbReference>
<dbReference type="Gene3D" id="3.40.140.10">
    <property type="entry name" value="Cytidine Deaminase, domain 2"/>
    <property type="match status" value="1"/>
</dbReference>
<comment type="catalytic activity">
    <reaction evidence="7 8">
        <text>adenosine(34) in tRNA + H2O + H(+) = inosine(34) in tRNA + NH4(+)</text>
        <dbReference type="Rhea" id="RHEA:43168"/>
        <dbReference type="Rhea" id="RHEA-COMP:10373"/>
        <dbReference type="Rhea" id="RHEA-COMP:10374"/>
        <dbReference type="ChEBI" id="CHEBI:15377"/>
        <dbReference type="ChEBI" id="CHEBI:15378"/>
        <dbReference type="ChEBI" id="CHEBI:28938"/>
        <dbReference type="ChEBI" id="CHEBI:74411"/>
        <dbReference type="ChEBI" id="CHEBI:82852"/>
        <dbReference type="EC" id="3.5.4.33"/>
    </reaction>
</comment>
<evidence type="ECO:0000256" key="2">
    <source>
        <dbReference type="ARBA" id="ARBA00011738"/>
    </source>
</evidence>
<organism evidence="11 12">
    <name type="scientific">Cupriavidus basilensis</name>
    <dbReference type="NCBI Taxonomy" id="68895"/>
    <lineage>
        <taxon>Bacteria</taxon>
        <taxon>Pseudomonadati</taxon>
        <taxon>Pseudomonadota</taxon>
        <taxon>Betaproteobacteria</taxon>
        <taxon>Burkholderiales</taxon>
        <taxon>Burkholderiaceae</taxon>
        <taxon>Cupriavidus</taxon>
    </lineage>
</organism>
<feature type="binding site" evidence="8">
    <location>
        <position position="75"/>
    </location>
    <ligand>
        <name>Zn(2+)</name>
        <dbReference type="ChEBI" id="CHEBI:29105"/>
        <note>catalytic</note>
    </ligand>
</feature>